<dbReference type="SUPFAM" id="SSF49785">
    <property type="entry name" value="Galactose-binding domain-like"/>
    <property type="match status" value="2"/>
</dbReference>
<proteinExistence type="predicted"/>
<feature type="compositionally biased region" description="Low complexity" evidence="1">
    <location>
        <begin position="1782"/>
        <end position="1791"/>
    </location>
</feature>
<comment type="caution">
    <text evidence="3">The sequence shown here is derived from an EMBL/GenBank/DDBJ whole genome shotgun (WGS) entry which is preliminary data.</text>
</comment>
<dbReference type="Gene3D" id="4.10.1080.10">
    <property type="entry name" value="TSP type-3 repeat"/>
    <property type="match status" value="2"/>
</dbReference>
<accession>A0A9Q3V3P9</accession>
<evidence type="ECO:0000256" key="2">
    <source>
        <dbReference type="SAM" id="SignalP"/>
    </source>
</evidence>
<evidence type="ECO:0000313" key="4">
    <source>
        <dbReference type="Proteomes" id="UP001108025"/>
    </source>
</evidence>
<dbReference type="InterPro" id="IPR008979">
    <property type="entry name" value="Galactose-bd-like_sf"/>
</dbReference>
<dbReference type="PROSITE" id="PS00018">
    <property type="entry name" value="EF_HAND_1"/>
    <property type="match status" value="1"/>
</dbReference>
<keyword evidence="4" id="KW-1185">Reference proteome</keyword>
<reference evidence="3" key="1">
    <citation type="submission" date="2021-11" db="EMBL/GenBank/DDBJ databases">
        <title>Description of novel Chryseobacterium species.</title>
        <authorList>
            <person name="Saticioglu I.B."/>
            <person name="Ay H."/>
            <person name="Altun S."/>
            <person name="Duman M."/>
        </authorList>
    </citation>
    <scope>NUCLEOTIDE SEQUENCE</scope>
    <source>
        <strain evidence="3">C-17</strain>
    </source>
</reference>
<gene>
    <name evidence="3" type="ORF">LO744_04485</name>
</gene>
<feature type="region of interest" description="Disordered" evidence="1">
    <location>
        <begin position="1769"/>
        <end position="1791"/>
    </location>
</feature>
<evidence type="ECO:0000256" key="1">
    <source>
        <dbReference type="SAM" id="MobiDB-lite"/>
    </source>
</evidence>
<dbReference type="InterPro" id="IPR028974">
    <property type="entry name" value="TSP_type-3_rpt"/>
</dbReference>
<dbReference type="PANTHER" id="PTHR10199">
    <property type="entry name" value="THROMBOSPONDIN"/>
    <property type="match status" value="1"/>
</dbReference>
<sequence>MIKKNYLWRFLLCHLLLMLSASFNLISAQTGPNDDFDSDGIINSIDIDDDNDGVPDAVESPSCYYSASEWNTIAKPTTNAVAITSALTTTLGNFGQLLDNVPATSAVTFTAGQAIQNANVYLFTFAQPVRLDALYLKFNITSQFANTTKIQGSNTNNGSDWVDLSGSIAAAAGTNITANGLLEVTNSIKYPVTLNTSTAYKYIRITGVAVSNIAAQNASEVYFDFNIANYVASYYPKATCTDANIDGDGILPQFDLDSDGDGCSDAYEAGATTSLATNYQFTGAVGVNGLDNTLETLDNGIVNYTSTYYVYAQNSAMQVCKDTDGDGILDINDIDDDNDGVLDTSEQVLETCSGVFTAASRVVWNSAFTNSSTTATGNATINGTPVTVTATTTKVFQNLMNDHWHIVSAPYVGCPDVTTVVNNSVINIFNNDYTVTYTFSRPVRNPSLSFSSFNGTAVLFPHPVYVSGLQGAVSGVSSNTYITSFPATENIVAVVYNGVFNSISFRVAGSDNQGSVLLNIPYVLDAGSLTYTLTSGSPFGYLDMDTDGDGVVNRLDLDSDGDGCPDAREASVSSNAGASASMSASGGVIYTGGIPSGTANAYVGNGTPSQYGANGFFNGIETVAESGVYNGTYTYNQYALIKALNLCTDTDNDGVVDFTDIDDDNDGVVDAVESPACFYTANEWNTGTKPIYGVTISSALTTTAANFNQLIDGVGGTTAVAFSASPTQAIQNSNVYLFNFVQPVKLDALYLQFNIGTQFAGTTKIQGSNTNNGSDWVNLSADIAATAATNTTVNGGVSVTNSIKYPVTLNTATAYKYIRITGGATASNIVAANASEVYFDFNNAAYVASSYPKAITCGNDTDNDTIPNHRDLDSDGDGCPDAKESGVSVNAGAVASMSASGGSIYTGGIPSGTANAYVGNGTPSQYGANGFFNGIETVADNGLYNGTYTYQFANNNALNACIDTDGDGVGDLIDIDDDNDGILDILEQNCPNGSKTGVIVTKPATINYSFDGSQTLANLVDGTDANDYIINGPTGTLNNAEWFRVEFPYARILSSWEVGQYSGQTLFATTSTYKVQGSNDASAWTDLTGTLTYSNAQSGQSTQPNSNIANFPSNQTAYKYYRYYGISGTTGGGWATEFYFQDGGCVDMDTDNDGIPNHLDLDSDGDGCPDALEAGVSANSGASASMSASGGSVYTGGIPSGTANAYVGNGTPSQYGANGFFNGIETVADNGIYNGVYTYVFAIGNNISACADTDGDGINDIIDIDDDNDGVPDAVESPACYYTASEWNMLAKPSYGVTVSSALTTTTANFSQLLDGLGTTTAVAFSASPTQAIQNANVYLFNFAQPARLDALYLKFNTATQFAGTTKIQGSNTNNGSDWVDLSVAVAAGAGNNTTANGLISVTNSIKYPVTLNATTAYKYIRITGVAASNIVAANASEVYFDFNNAAYVASRYPKAVCATDADSDGILNHHDLDSDGDGCSDALESGATTNTTVNYQFPNVDSNGDGLVTAVDPEGDGIVNYTSTYNAYGLVKSLNACLDTDGDGVNDVVDIDDDNDGVLDTDEGLLCPSLNISCETATTSYRAVNWTSFNATTNTAVGSVVLVNGETVTVNYSGDVRSLQAATSLASTAEYCPTSTTSGATNMIQTFSGVGVVHRFVFSKPVLNPVFQIWSLGQSGVPVTYQFTTPVSILKSNAALTQPNANTIVGAEGDGSVVFAGAQNEISFVANALENWSGLTLAFGFTTEEVGACTSIDTDGDGIPNHLDLDSDGDGCPDAREAGVSTNSGASASMSTSGGAIYTGGIPSGTANAYVGNGTPSQYNANGFFNGIETAPESGVYNSTYTYQYAIGSNYSICTDTDGDGINDVDDIDDDNDGILDAVESPACYYTQTEAVAITSVSSQLASYSTYVPANTIDNNAATLNAFNGALNWVGLELYKLRPATPIAISSMQLDLTTWALSSTAAMTFKLQGSVNGASWTDLSGAVSSVTTSGTLTVNNTLLPNNVYGYYRLVGVAGTSYYGGVTEIRLVPNNYIASAHPKPTCTNDTDGDGIPNHHDLDSDGDGCSDAQEGGATSNLTANYQFTGAVGVNGLNNTLETLDNGIVNYTSTYGLYGINASIKACVDTDGDGVVDVIDIDDDNDGVLDVNETISCPVVDSSPRSIVWDIESEKMTAANLAYFTVKPQMVVSGTGATIVGAGGAWNLTGLNNDSSLSDAITKGDYQQGQFKTANNYIYIDGFLYYTMSTLINVGVLIDDDPSFADPIVVNNPVSAPSNSGTVDLWQKMNVSNPTMLKPNTMYYVRFYDLTTLTSITHDLVGLSFQVGSAGNIICGADIDTDNDGIPNRLDLDSDGDGCPDTKEAILYNHITEASITANVQNGSGGAVTSTVSTPNAMVPGPYGSNGFADALQLASNPDAYKYVYTYAFVADNMNVSSCSNKFLFDIDSDDDGIPDAVESPSCFYTEVQAMDITEGVTSDFGWATANPLTNTYDDNTTSYGAVNSTASIQNKALITFDLPVIDAWFINNVKLNVGATFGAGKWKLQGLDMVSNTWTDLSVVAGQALSAGIITFNNTLQPTVRYHTYRIIGVDNVNIVNAARLIEFSIQYNNYNPSFHRTKMGCSSDADGDGVPNYIDRDSDGDGCPDAVEAGIPLSLLGPASFFNIGGQVSGDHVIVTGAYGANGMGDSVETTPDSGIVNYTSTYTVYANNKSLNFCTDTDGDGVSDLTDLDDDNDGVLDLTECAYPAAGSVANNNNRFVYWDNTGASAQGVNSVPAYIASIGAWTAGSGLVASNTPGYINVANVNGNTLADAFASNEYLEHPFTTTADNYNFLYDIRTSAINATNYHSAVLISDDNFVTYTILNIDMARAASGNIVYDISDYQLNPSTSYKVRTYFWGATTFTFDDFTLFGYSECDTDNDGVPNRLDLDSDGDGCTDASESGTVAYALAQTGGQTSAATVVNTSGTITGVANAIVGNNTPSDYSANGFYNKIESNDLANATYNGTYTYSNAINALIATCPILCYKPAVTVGIVLDTKQGITSLQRAGTDNDNWPMVRKGAWTALESKTKGFVPNRLTIAQINSIPATNLVEGMMVYNITSDCLYINTDGTATGWKCFNTQTCP</sequence>
<protein>
    <submittedName>
        <fullName evidence="3">Discoidin domain-containing protein</fullName>
    </submittedName>
</protein>
<dbReference type="RefSeq" id="WP_230667382.1">
    <property type="nucleotide sequence ID" value="NZ_JAJNAY010000001.1"/>
</dbReference>
<dbReference type="GO" id="GO:0005509">
    <property type="term" value="F:calcium ion binding"/>
    <property type="evidence" value="ECO:0007669"/>
    <property type="project" value="InterPro"/>
</dbReference>
<name>A0A9Q3V3P9_9FLAO</name>
<dbReference type="EMBL" id="JAJNAY010000001">
    <property type="protein sequence ID" value="MCD1116110.1"/>
    <property type="molecule type" value="Genomic_DNA"/>
</dbReference>
<keyword evidence="2" id="KW-0732">Signal</keyword>
<evidence type="ECO:0000313" key="3">
    <source>
        <dbReference type="EMBL" id="MCD1116110.1"/>
    </source>
</evidence>
<feature type="chain" id="PRO_5040221917" evidence="2">
    <location>
        <begin position="29"/>
        <end position="3118"/>
    </location>
</feature>
<dbReference type="SUPFAM" id="SSF103647">
    <property type="entry name" value="TSP type-3 repeat"/>
    <property type="match status" value="4"/>
</dbReference>
<feature type="signal peptide" evidence="2">
    <location>
        <begin position="1"/>
        <end position="28"/>
    </location>
</feature>
<dbReference type="InterPro" id="IPR018247">
    <property type="entry name" value="EF_Hand_1_Ca_BS"/>
</dbReference>
<dbReference type="Gene3D" id="2.60.120.260">
    <property type="entry name" value="Galactose-binding domain-like"/>
    <property type="match status" value="2"/>
</dbReference>
<organism evidence="3 4">
    <name type="scientific">Chryseobacterium turcicum</name>
    <dbReference type="NCBI Taxonomy" id="2898076"/>
    <lineage>
        <taxon>Bacteria</taxon>
        <taxon>Pseudomonadati</taxon>
        <taxon>Bacteroidota</taxon>
        <taxon>Flavobacteriia</taxon>
        <taxon>Flavobacteriales</taxon>
        <taxon>Weeksellaceae</taxon>
        <taxon>Chryseobacterium group</taxon>
        <taxon>Chryseobacterium</taxon>
    </lineage>
</organism>
<dbReference type="Proteomes" id="UP001108025">
    <property type="component" value="Unassembled WGS sequence"/>
</dbReference>